<evidence type="ECO:0000256" key="1">
    <source>
        <dbReference type="SAM" id="MobiDB-lite"/>
    </source>
</evidence>
<dbReference type="InterPro" id="IPR036938">
    <property type="entry name" value="PAP2/HPO_sf"/>
</dbReference>
<feature type="transmembrane region" description="Helical" evidence="2">
    <location>
        <begin position="222"/>
        <end position="241"/>
    </location>
</feature>
<keyword evidence="2" id="KW-0812">Transmembrane</keyword>
<dbReference type="Proteomes" id="UP000007110">
    <property type="component" value="Unassembled WGS sequence"/>
</dbReference>
<dbReference type="GO" id="GO:0008195">
    <property type="term" value="F:phosphatidate phosphatase activity"/>
    <property type="evidence" value="ECO:0000318"/>
    <property type="project" value="GO_Central"/>
</dbReference>
<dbReference type="PANTHER" id="PTHR10165:SF102">
    <property type="entry name" value="PHOSPHATIDIC ACID PHOSPHATASE TYPE 2_HALOPEROXIDASE DOMAIN-CONTAINING PROTEIN"/>
    <property type="match status" value="1"/>
</dbReference>
<dbReference type="RefSeq" id="XP_011681479.2">
    <property type="nucleotide sequence ID" value="XM_011683177.2"/>
</dbReference>
<evidence type="ECO:0000256" key="2">
    <source>
        <dbReference type="SAM" id="Phobius"/>
    </source>
</evidence>
<dbReference type="InParanoid" id="A0A7M7HMM8"/>
<feature type="compositionally biased region" description="Basic and acidic residues" evidence="1">
    <location>
        <begin position="358"/>
        <end position="372"/>
    </location>
</feature>
<evidence type="ECO:0008006" key="5">
    <source>
        <dbReference type="Google" id="ProtNLM"/>
    </source>
</evidence>
<feature type="transmembrane region" description="Helical" evidence="2">
    <location>
        <begin position="12"/>
        <end position="36"/>
    </location>
</feature>
<feature type="compositionally biased region" description="Basic and acidic residues" evidence="1">
    <location>
        <begin position="321"/>
        <end position="331"/>
    </location>
</feature>
<dbReference type="OrthoDB" id="10030083at2759"/>
<feature type="transmembrane region" description="Helical" evidence="2">
    <location>
        <begin position="253"/>
        <end position="273"/>
    </location>
</feature>
<dbReference type="SUPFAM" id="SSF48317">
    <property type="entry name" value="Acid phosphatase/Vanadium-dependent haloperoxidase"/>
    <property type="match status" value="1"/>
</dbReference>
<feature type="transmembrane region" description="Helical" evidence="2">
    <location>
        <begin position="123"/>
        <end position="141"/>
    </location>
</feature>
<feature type="transmembrane region" description="Helical" evidence="2">
    <location>
        <begin position="71"/>
        <end position="96"/>
    </location>
</feature>
<dbReference type="GO" id="GO:0006644">
    <property type="term" value="P:phospholipid metabolic process"/>
    <property type="evidence" value="ECO:0000318"/>
    <property type="project" value="GO_Central"/>
</dbReference>
<dbReference type="EnsemblMetazoa" id="XM_011683177">
    <property type="protein sequence ID" value="XP_011681479"/>
    <property type="gene ID" value="LOC585728"/>
</dbReference>
<dbReference type="PANTHER" id="PTHR10165">
    <property type="entry name" value="LIPID PHOSPHATE PHOSPHATASE"/>
    <property type="match status" value="1"/>
</dbReference>
<dbReference type="GO" id="GO:0046839">
    <property type="term" value="P:phospholipid dephosphorylation"/>
    <property type="evidence" value="ECO:0000318"/>
    <property type="project" value="GO_Central"/>
</dbReference>
<reference evidence="3" key="2">
    <citation type="submission" date="2021-01" db="UniProtKB">
        <authorList>
            <consortium name="EnsemblMetazoa"/>
        </authorList>
    </citation>
    <scope>IDENTIFICATION</scope>
</reference>
<organism evidence="3 4">
    <name type="scientific">Strongylocentrotus purpuratus</name>
    <name type="common">Purple sea urchin</name>
    <dbReference type="NCBI Taxonomy" id="7668"/>
    <lineage>
        <taxon>Eukaryota</taxon>
        <taxon>Metazoa</taxon>
        <taxon>Echinodermata</taxon>
        <taxon>Eleutherozoa</taxon>
        <taxon>Echinozoa</taxon>
        <taxon>Echinoidea</taxon>
        <taxon>Euechinoidea</taxon>
        <taxon>Echinacea</taxon>
        <taxon>Camarodonta</taxon>
        <taxon>Echinidea</taxon>
        <taxon>Strongylocentrotidae</taxon>
        <taxon>Strongylocentrotus</taxon>
    </lineage>
</organism>
<protein>
    <recommendedName>
        <fullName evidence="5">Phosphatidic acid phosphatase type 2/haloperoxidase domain-containing protein</fullName>
    </recommendedName>
</protein>
<name>A0A7M7HMM8_STRPU</name>
<dbReference type="CDD" id="cd03384">
    <property type="entry name" value="PAP2_wunen"/>
    <property type="match status" value="1"/>
</dbReference>
<keyword evidence="4" id="KW-1185">Reference proteome</keyword>
<dbReference type="GO" id="GO:0005886">
    <property type="term" value="C:plasma membrane"/>
    <property type="evidence" value="ECO:0000318"/>
    <property type="project" value="GO_Central"/>
</dbReference>
<feature type="transmembrane region" description="Helical" evidence="2">
    <location>
        <begin position="191"/>
        <end position="210"/>
    </location>
</feature>
<reference evidence="4" key="1">
    <citation type="submission" date="2015-02" db="EMBL/GenBank/DDBJ databases">
        <title>Genome sequencing for Strongylocentrotus purpuratus.</title>
        <authorList>
            <person name="Murali S."/>
            <person name="Liu Y."/>
            <person name="Vee V."/>
            <person name="English A."/>
            <person name="Wang M."/>
            <person name="Skinner E."/>
            <person name="Han Y."/>
            <person name="Muzny D.M."/>
            <person name="Worley K.C."/>
            <person name="Gibbs R.A."/>
        </authorList>
    </citation>
    <scope>NUCLEOTIDE SEQUENCE</scope>
</reference>
<keyword evidence="2" id="KW-0472">Membrane</keyword>
<sequence>MAGRHGNETSNNWLIPCFFLFDCILLAAVVVLWYFMEWQTQTFTLHDATIPCIDIAYYSYPERVDIVPETIVFVLAFVLPPIVVLFGEAAVGLYNLQGGKKQLFMEKSVMTFGMKLHALLRRTVRFTGIFLLGAFITWILTRAGQLILSHPAPDFFTRSTCTPCSNAAESTFTISDCTTIIDSARQSFPSLYASLSAYASVYVAVYITMLMKLNAAHTLRPFAGLCFIAVPYLLGVQQIAAHRAHWGDVIGGWILGSVVAFYLIYGVLDAFLGPLMSTTSPRMDNGVGANEDYVIEHEHALHNGNTHPEPMVMNGLRHSQRDRDGYTDRGMEVNGGVYNKEDPWQGGPRDANAISGKRVPDGKSRGVDHYMY</sequence>
<feature type="region of interest" description="Disordered" evidence="1">
    <location>
        <begin position="321"/>
        <end position="372"/>
    </location>
</feature>
<dbReference type="GeneID" id="585728"/>
<proteinExistence type="predicted"/>
<dbReference type="OMA" id="NAYIQPF"/>
<dbReference type="InterPro" id="IPR043216">
    <property type="entry name" value="PAP-like"/>
</dbReference>
<dbReference type="AlphaFoldDB" id="A0A7M7HMM8"/>
<keyword evidence="2" id="KW-1133">Transmembrane helix</keyword>
<accession>A0A7M7HMM8</accession>
<dbReference type="KEGG" id="spu:585728"/>
<dbReference type="GO" id="GO:0007165">
    <property type="term" value="P:signal transduction"/>
    <property type="evidence" value="ECO:0000318"/>
    <property type="project" value="GO_Central"/>
</dbReference>
<evidence type="ECO:0000313" key="3">
    <source>
        <dbReference type="EnsemblMetazoa" id="XP_011681479"/>
    </source>
</evidence>
<evidence type="ECO:0000313" key="4">
    <source>
        <dbReference type="Proteomes" id="UP000007110"/>
    </source>
</evidence>